<feature type="transmembrane region" description="Helical" evidence="6">
    <location>
        <begin position="65"/>
        <end position="83"/>
    </location>
</feature>
<keyword evidence="3 6" id="KW-0812">Transmembrane</keyword>
<organism evidence="7 8">
    <name type="scientific">Candidatus Fonsibacter lacus</name>
    <dbReference type="NCBI Taxonomy" id="2576439"/>
    <lineage>
        <taxon>Bacteria</taxon>
        <taxon>Pseudomonadati</taxon>
        <taxon>Pseudomonadota</taxon>
        <taxon>Alphaproteobacteria</taxon>
        <taxon>Candidatus Pelagibacterales</taxon>
        <taxon>Candidatus Pelagibacterales incertae sedis</taxon>
        <taxon>Candidatus Fonsibacter</taxon>
    </lineage>
</organism>
<evidence type="ECO:0000256" key="2">
    <source>
        <dbReference type="ARBA" id="ARBA00022475"/>
    </source>
</evidence>
<comment type="caution">
    <text evidence="6">Lacks conserved residue(s) required for the propagation of feature annotation.</text>
</comment>
<protein>
    <recommendedName>
        <fullName evidence="6">Na(+)/H(+) antiporter NhaA</fullName>
    </recommendedName>
    <alternativeName>
        <fullName evidence="6">Sodium/proton antiporter NhaA</fullName>
    </alternativeName>
</protein>
<dbReference type="Gene3D" id="1.20.1530.10">
    <property type="entry name" value="Na+/H+ antiporter like domain"/>
    <property type="match status" value="1"/>
</dbReference>
<dbReference type="InterPro" id="IPR023171">
    <property type="entry name" value="Na/H_antiporter_dom_sf"/>
</dbReference>
<feature type="transmembrane region" description="Helical" evidence="6">
    <location>
        <begin position="104"/>
        <end position="123"/>
    </location>
</feature>
<evidence type="ECO:0000256" key="4">
    <source>
        <dbReference type="ARBA" id="ARBA00022989"/>
    </source>
</evidence>
<keyword evidence="5 6" id="KW-0472">Membrane</keyword>
<gene>
    <name evidence="6 7" type="primary">nhaA</name>
    <name evidence="7" type="ORF">EBT44_04305</name>
</gene>
<dbReference type="PANTHER" id="PTHR30341:SF0">
    <property type="entry name" value="NA(+)_H(+) ANTIPORTER NHAA"/>
    <property type="match status" value="1"/>
</dbReference>
<dbReference type="Pfam" id="PF06965">
    <property type="entry name" value="Na_H_antiport_1"/>
    <property type="match status" value="1"/>
</dbReference>
<evidence type="ECO:0000256" key="3">
    <source>
        <dbReference type="ARBA" id="ARBA00022692"/>
    </source>
</evidence>
<keyword evidence="2 6" id="KW-1003">Cell membrane</keyword>
<dbReference type="EMBL" id="RFXN01000049">
    <property type="protein sequence ID" value="NBR94042.1"/>
    <property type="molecule type" value="Genomic_DNA"/>
</dbReference>
<accession>A0A965GE89</accession>
<keyword evidence="6" id="KW-0813">Transport</keyword>
<comment type="catalytic activity">
    <reaction evidence="6">
        <text>Na(+)(in) + 2 H(+)(out) = Na(+)(out) + 2 H(+)(in)</text>
        <dbReference type="Rhea" id="RHEA:29251"/>
        <dbReference type="ChEBI" id="CHEBI:15378"/>
        <dbReference type="ChEBI" id="CHEBI:29101"/>
    </reaction>
</comment>
<comment type="function">
    <text evidence="6">Na(+)/H(+) antiporter that extrudes sodium in exchange for external protons.</text>
</comment>
<keyword evidence="6" id="KW-0406">Ion transport</keyword>
<feature type="transmembrane region" description="Helical" evidence="6">
    <location>
        <begin position="269"/>
        <end position="291"/>
    </location>
</feature>
<evidence type="ECO:0000256" key="5">
    <source>
        <dbReference type="ARBA" id="ARBA00023136"/>
    </source>
</evidence>
<sequence>MATAKKRFAPFRDFFERESSSGILLLAAAVLGLLVANSPLSKRYFQLLDFSFSLRPIYIDLELTTLKTINYGLMTIFFFVVGLEIKRELTSGHLSKVRQALTPFIAALGGMAIPALIYLLIAGNRAPEGWAVPVATDIALAVGLLTLVGSQVSSALRAFLLALAVIDDIGAIVIIALVYSTGIIFSWSVAAGAAVIATVILTRIGITRTFIYVIVGALLWFSLYKAGLHPTLAGVIMGLLTPAMPLDESQGIDIEDGTLTLVEKLEGRFHTLSAFFIIPIFAFANSGVALSSEALSTLFASPIAWGIICGLTLGKPLGIFIAVRSAARLKLAQSPEGADTSSLIAVGSTAGIGFTVAIFIAKLAFSEPAQQDLAVMAVIVGSLLSGVIGVALFRLIRR</sequence>
<comment type="caution">
    <text evidence="7">The sequence shown here is derived from an EMBL/GenBank/DDBJ whole genome shotgun (WGS) entry which is preliminary data.</text>
</comment>
<feature type="transmembrane region" description="Helical" evidence="6">
    <location>
        <begin position="303"/>
        <end position="323"/>
    </location>
</feature>
<evidence type="ECO:0000313" key="7">
    <source>
        <dbReference type="EMBL" id="NBR94042.1"/>
    </source>
</evidence>
<dbReference type="HAMAP" id="MF_01844">
    <property type="entry name" value="NhaA"/>
    <property type="match status" value="1"/>
</dbReference>
<dbReference type="GO" id="GO:0005886">
    <property type="term" value="C:plasma membrane"/>
    <property type="evidence" value="ECO:0007669"/>
    <property type="project" value="UniProtKB-SubCell"/>
</dbReference>
<comment type="similarity">
    <text evidence="6">Belongs to the NhaA Na(+)/H(+) (TC 2.A.33) antiporter family.</text>
</comment>
<dbReference type="GO" id="GO:0006885">
    <property type="term" value="P:regulation of pH"/>
    <property type="evidence" value="ECO:0007669"/>
    <property type="project" value="UniProtKB-UniRule"/>
</dbReference>
<name>A0A965GE89_9PROT</name>
<feature type="transmembrane region" description="Helical" evidence="6">
    <location>
        <begin position="209"/>
        <end position="227"/>
    </location>
</feature>
<dbReference type="PANTHER" id="PTHR30341">
    <property type="entry name" value="SODIUM ION/PROTON ANTIPORTER NHAA-RELATED"/>
    <property type="match status" value="1"/>
</dbReference>
<evidence type="ECO:0000256" key="1">
    <source>
        <dbReference type="ARBA" id="ARBA00004429"/>
    </source>
</evidence>
<comment type="subcellular location">
    <subcellularLocation>
        <location evidence="1">Cell inner membrane</location>
        <topology evidence="1">Multi-pass membrane protein</topology>
    </subcellularLocation>
    <subcellularLocation>
        <location evidence="6">Cell membrane</location>
        <topology evidence="6">Multi-pass membrane protein</topology>
    </subcellularLocation>
</comment>
<feature type="transmembrane region" description="Helical" evidence="6">
    <location>
        <begin position="373"/>
        <end position="396"/>
    </location>
</feature>
<feature type="transmembrane region" description="Helical" evidence="6">
    <location>
        <begin position="343"/>
        <end position="361"/>
    </location>
</feature>
<dbReference type="AlphaFoldDB" id="A0A965GE89"/>
<keyword evidence="4 6" id="KW-1133">Transmembrane helix</keyword>
<dbReference type="GO" id="GO:0015385">
    <property type="term" value="F:sodium:proton antiporter activity"/>
    <property type="evidence" value="ECO:0007669"/>
    <property type="project" value="UniProtKB-UniRule"/>
</dbReference>
<proteinExistence type="inferred from homology"/>
<dbReference type="InterPro" id="IPR004670">
    <property type="entry name" value="NhaA"/>
</dbReference>
<keyword evidence="6" id="KW-0915">Sodium</keyword>
<keyword evidence="6" id="KW-0050">Antiport</keyword>
<reference evidence="7" key="1">
    <citation type="submission" date="2018-10" db="EMBL/GenBank/DDBJ databases">
        <title>Iterative Subtractive Binning of Freshwater Chronoseries Metagenomes Recovers Nearly Complete Genomes from over Four Hundred Novel Species.</title>
        <authorList>
            <person name="Rodriguez-R L.M."/>
            <person name="Tsementzi D."/>
            <person name="Luo C."/>
            <person name="Konstantinidis K.T."/>
        </authorList>
    </citation>
    <scope>NUCLEOTIDE SEQUENCE</scope>
    <source>
        <strain evidence="7">WB5_2A_028</strain>
    </source>
</reference>
<evidence type="ECO:0000313" key="8">
    <source>
        <dbReference type="Proteomes" id="UP000740727"/>
    </source>
</evidence>
<dbReference type="Proteomes" id="UP000740727">
    <property type="component" value="Unassembled WGS sequence"/>
</dbReference>
<dbReference type="NCBIfam" id="TIGR00773">
    <property type="entry name" value="NhaA"/>
    <property type="match status" value="1"/>
</dbReference>
<evidence type="ECO:0000256" key="6">
    <source>
        <dbReference type="HAMAP-Rule" id="MF_01844"/>
    </source>
</evidence>
<keyword evidence="6" id="KW-0739">Sodium transport</keyword>